<feature type="compositionally biased region" description="Basic and acidic residues" evidence="1">
    <location>
        <begin position="110"/>
        <end position="121"/>
    </location>
</feature>
<name>A0A0L6V0I6_9BASI</name>
<evidence type="ECO:0000313" key="3">
    <source>
        <dbReference type="Proteomes" id="UP000037035"/>
    </source>
</evidence>
<dbReference type="Proteomes" id="UP000037035">
    <property type="component" value="Unassembled WGS sequence"/>
</dbReference>
<protein>
    <submittedName>
        <fullName evidence="2">Uncharacterized protein</fullName>
    </submittedName>
</protein>
<dbReference type="EMBL" id="LAVV01008145">
    <property type="protein sequence ID" value="KNZ53640.1"/>
    <property type="molecule type" value="Genomic_DNA"/>
</dbReference>
<feature type="compositionally biased region" description="Low complexity" evidence="1">
    <location>
        <begin position="67"/>
        <end position="77"/>
    </location>
</feature>
<reference evidence="2 3" key="1">
    <citation type="submission" date="2015-08" db="EMBL/GenBank/DDBJ databases">
        <title>Next Generation Sequencing and Analysis of the Genome of Puccinia sorghi L Schw, the Causal Agent of Maize Common Rust.</title>
        <authorList>
            <person name="Rochi L."/>
            <person name="Burguener G."/>
            <person name="Darino M."/>
            <person name="Turjanski A."/>
            <person name="Kreff E."/>
            <person name="Dieguez M.J."/>
            <person name="Sacco F."/>
        </authorList>
    </citation>
    <scope>NUCLEOTIDE SEQUENCE [LARGE SCALE GENOMIC DNA]</scope>
    <source>
        <strain evidence="2 3">RO10H11247</strain>
    </source>
</reference>
<feature type="compositionally biased region" description="Polar residues" evidence="1">
    <location>
        <begin position="34"/>
        <end position="49"/>
    </location>
</feature>
<feature type="region of interest" description="Disordered" evidence="1">
    <location>
        <begin position="1"/>
        <end position="121"/>
    </location>
</feature>
<gene>
    <name evidence="2" type="ORF">VP01_3179g1</name>
</gene>
<feature type="compositionally biased region" description="Basic and acidic residues" evidence="1">
    <location>
        <begin position="1"/>
        <end position="16"/>
    </location>
</feature>
<sequence length="121" mass="14135">MEMRSRDKAERARSGDQPETQNMWIRTPTRETENQPSDQQRSPEQTKPSPQGLERTGQAMPRGAAAMRGNQGQMRRQQSYRNSVYEELFRMNRNLQGGNQAIDQSRTRNQGKDEMEEKPFF</sequence>
<comment type="caution">
    <text evidence="2">The sequence shown here is derived from an EMBL/GenBank/DDBJ whole genome shotgun (WGS) entry which is preliminary data.</text>
</comment>
<dbReference type="AlphaFoldDB" id="A0A0L6V0I6"/>
<feature type="compositionally biased region" description="Polar residues" evidence="1">
    <location>
        <begin position="93"/>
        <end position="108"/>
    </location>
</feature>
<evidence type="ECO:0000313" key="2">
    <source>
        <dbReference type="EMBL" id="KNZ53640.1"/>
    </source>
</evidence>
<dbReference type="VEuPathDB" id="FungiDB:VP01_3179g1"/>
<keyword evidence="3" id="KW-1185">Reference proteome</keyword>
<accession>A0A0L6V0I6</accession>
<organism evidence="2 3">
    <name type="scientific">Puccinia sorghi</name>
    <dbReference type="NCBI Taxonomy" id="27349"/>
    <lineage>
        <taxon>Eukaryota</taxon>
        <taxon>Fungi</taxon>
        <taxon>Dikarya</taxon>
        <taxon>Basidiomycota</taxon>
        <taxon>Pucciniomycotina</taxon>
        <taxon>Pucciniomycetes</taxon>
        <taxon>Pucciniales</taxon>
        <taxon>Pucciniaceae</taxon>
        <taxon>Puccinia</taxon>
    </lineage>
</organism>
<evidence type="ECO:0000256" key="1">
    <source>
        <dbReference type="SAM" id="MobiDB-lite"/>
    </source>
</evidence>
<proteinExistence type="predicted"/>